<protein>
    <submittedName>
        <fullName evidence="2">Retinol dehydrogenase</fullName>
    </submittedName>
</protein>
<dbReference type="AlphaFoldDB" id="A0A1X0KK38"/>
<accession>A0A1X0KK38</accession>
<keyword evidence="3" id="KW-1185">Reference proteome</keyword>
<dbReference type="InterPro" id="IPR002347">
    <property type="entry name" value="SDR_fam"/>
</dbReference>
<dbReference type="PRINTS" id="PR00081">
    <property type="entry name" value="GDHRDH"/>
</dbReference>
<dbReference type="PANTHER" id="PTHR43157:SF31">
    <property type="entry name" value="PHOSPHATIDYLINOSITOL-GLYCAN BIOSYNTHESIS CLASS F PROTEIN"/>
    <property type="match status" value="1"/>
</dbReference>
<dbReference type="Proteomes" id="UP000192601">
    <property type="component" value="Unassembled WGS sequence"/>
</dbReference>
<dbReference type="PANTHER" id="PTHR43157">
    <property type="entry name" value="PHOSPHATIDYLINOSITOL-GLYCAN BIOSYNTHESIS CLASS F PROTEIN-RELATED"/>
    <property type="match status" value="1"/>
</dbReference>
<dbReference type="GeneID" id="77302972"/>
<dbReference type="Pfam" id="PF00106">
    <property type="entry name" value="adh_short"/>
    <property type="match status" value="1"/>
</dbReference>
<proteinExistence type="predicted"/>
<evidence type="ECO:0000313" key="2">
    <source>
        <dbReference type="EMBL" id="ORB75672.1"/>
    </source>
</evidence>
<dbReference type="InterPro" id="IPR036291">
    <property type="entry name" value="NAD(P)-bd_dom_sf"/>
</dbReference>
<reference evidence="2 3" key="1">
    <citation type="submission" date="2017-02" db="EMBL/GenBank/DDBJ databases">
        <title>The new phylogeny of genus Mycobacterium.</title>
        <authorList>
            <person name="Tortoli E."/>
            <person name="Trovato A."/>
            <person name="Cirillo D.M."/>
        </authorList>
    </citation>
    <scope>NUCLEOTIDE SEQUENCE [LARGE SCALE GENOMIC DNA]</scope>
    <source>
        <strain evidence="2 3">DSM 43992</strain>
    </source>
</reference>
<dbReference type="Gene3D" id="3.40.50.720">
    <property type="entry name" value="NAD(P)-binding Rossmann-like Domain"/>
    <property type="match status" value="1"/>
</dbReference>
<gene>
    <name evidence="2" type="ORF">BST44_04055</name>
</gene>
<dbReference type="GO" id="GO:0016491">
    <property type="term" value="F:oxidoreductase activity"/>
    <property type="evidence" value="ECO:0007669"/>
    <property type="project" value="UniProtKB-KW"/>
</dbReference>
<dbReference type="SUPFAM" id="SSF51735">
    <property type="entry name" value="NAD(P)-binding Rossmann-fold domains"/>
    <property type="match status" value="1"/>
</dbReference>
<evidence type="ECO:0000256" key="1">
    <source>
        <dbReference type="ARBA" id="ARBA00023002"/>
    </source>
</evidence>
<name>A0A1X0KK38_MYCSC</name>
<dbReference type="EMBL" id="MVIJ01000003">
    <property type="protein sequence ID" value="ORB75672.1"/>
    <property type="molecule type" value="Genomic_DNA"/>
</dbReference>
<evidence type="ECO:0000313" key="3">
    <source>
        <dbReference type="Proteomes" id="UP000192601"/>
    </source>
</evidence>
<dbReference type="STRING" id="1783.BST44_04055"/>
<sequence length="273" mass="29586">MRIIVTGGNSGVGKATAHAMAAAGHEVVIACRSLTKAHQAAASMPGDVTVRELDLADLTSVRKFADTVDYVDVLVNNAGVLGLPLTRTADGFEAHMGINHLGHFALTCLLGDRIRDRVVLVASTNYNTARMHFDDLNYHHRRYNPWSAYGESKLANLLFVRELVARGKTAYASDPGMTDTGITRNGSGVLQWAGRVLSPHIAQSPADGARSTIQAITTTLPNGTYIAPRGLMHQWGKPKPTTLRHKARDADSARRLWDISAELTGCEWQDSHP</sequence>
<organism evidence="2 3">
    <name type="scientific">Mycobacterium scrofulaceum</name>
    <dbReference type="NCBI Taxonomy" id="1783"/>
    <lineage>
        <taxon>Bacteria</taxon>
        <taxon>Bacillati</taxon>
        <taxon>Actinomycetota</taxon>
        <taxon>Actinomycetes</taxon>
        <taxon>Mycobacteriales</taxon>
        <taxon>Mycobacteriaceae</taxon>
        <taxon>Mycobacterium</taxon>
    </lineage>
</organism>
<comment type="caution">
    <text evidence="2">The sequence shown here is derived from an EMBL/GenBank/DDBJ whole genome shotgun (WGS) entry which is preliminary data.</text>
</comment>
<dbReference type="OrthoDB" id="4449798at2"/>
<keyword evidence="1" id="KW-0560">Oxidoreductase</keyword>
<dbReference type="RefSeq" id="WP_009953891.1">
    <property type="nucleotide sequence ID" value="NZ_MVIJ01000003.1"/>
</dbReference>